<name>A0A8J9U473_9NEOP</name>
<dbReference type="PROSITE" id="PS50862">
    <property type="entry name" value="AA_TRNA_LIGASE_II"/>
    <property type="match status" value="1"/>
</dbReference>
<keyword evidence="11" id="KW-1185">Reference proteome</keyword>
<dbReference type="Pfam" id="PF00587">
    <property type="entry name" value="tRNA-synt_2b"/>
    <property type="match status" value="1"/>
</dbReference>
<dbReference type="GO" id="GO:0005524">
    <property type="term" value="F:ATP binding"/>
    <property type="evidence" value="ECO:0007669"/>
    <property type="project" value="UniProtKB-KW"/>
</dbReference>
<dbReference type="EMBL" id="OV170221">
    <property type="protein sequence ID" value="CAH0713598.1"/>
    <property type="molecule type" value="Genomic_DNA"/>
</dbReference>
<dbReference type="SUPFAM" id="SSF46589">
    <property type="entry name" value="tRNA-binding arm"/>
    <property type="match status" value="1"/>
</dbReference>
<evidence type="ECO:0000256" key="4">
    <source>
        <dbReference type="ARBA" id="ARBA00022741"/>
    </source>
</evidence>
<evidence type="ECO:0000256" key="8">
    <source>
        <dbReference type="PIRSR" id="PIRSR001529-1"/>
    </source>
</evidence>
<dbReference type="InterPro" id="IPR042103">
    <property type="entry name" value="SerRS_1_N_sf"/>
</dbReference>
<dbReference type="GO" id="GO:0006434">
    <property type="term" value="P:seryl-tRNA aminoacylation"/>
    <property type="evidence" value="ECO:0007669"/>
    <property type="project" value="InterPro"/>
</dbReference>
<dbReference type="GO" id="GO:0004828">
    <property type="term" value="F:serine-tRNA ligase activity"/>
    <property type="evidence" value="ECO:0007669"/>
    <property type="project" value="UniProtKB-EC"/>
</dbReference>
<evidence type="ECO:0000256" key="6">
    <source>
        <dbReference type="ARBA" id="ARBA00023146"/>
    </source>
</evidence>
<feature type="non-terminal residue" evidence="10">
    <location>
        <position position="406"/>
    </location>
</feature>
<comment type="similarity">
    <text evidence="1">Belongs to the class-II aminoacyl-tRNA synthetase family. Type-1 seryl-tRNA synthetase subfamily.</text>
</comment>
<sequence>MKHTDVIKSELNKRQVKFDLDKLQNLWSVYESIKTRKNELDTKRKTISKELGELLQNNKEDNHVEKLKIQGNLLKENINKLKVPLWSAEEAAITEFLKLPNRLHNLTPEHKNHIIHELGLPPSNNKDHLIIGKTYNLIHFIKNENYYLRGDAAIFELGAKFYISHKLKQNKFIQFSNPDFVKSLVIEGCGEDHTDSDSTFILHHNEDTKPNIDNRLHLTGASSIYSFLAYHTKNVLHNKVFPLKYFSMGRQYIPSPIEEDSLFHVSQSSAAQIFVVAKNNLELDQILGDVIDMAKDIYNHLGYHYRLSFVPANRLNIWESLRLAIEMYSSSLKSYVEVGNISLSGDYMSKRLMLTYTEEKQSHFPYLLSGTILNVPKLLACVLEQDNDFVLPEQFKVENWSIESRM</sequence>
<gene>
    <name evidence="10" type="ORF">BINO364_LOCUS744</name>
</gene>
<dbReference type="AlphaFoldDB" id="A0A8J9U473"/>
<dbReference type="OrthoDB" id="24683at2759"/>
<feature type="site" description="Important for serine binding" evidence="8">
    <location>
        <position position="371"/>
    </location>
</feature>
<dbReference type="SUPFAM" id="SSF55681">
    <property type="entry name" value="Class II aaRS and biotin synthetases"/>
    <property type="match status" value="1"/>
</dbReference>
<evidence type="ECO:0000313" key="11">
    <source>
        <dbReference type="Proteomes" id="UP000838878"/>
    </source>
</evidence>
<dbReference type="InterPro" id="IPR045864">
    <property type="entry name" value="aa-tRNA-synth_II/BPL/LPL"/>
</dbReference>
<reference evidence="10" key="1">
    <citation type="submission" date="2021-12" db="EMBL/GenBank/DDBJ databases">
        <authorList>
            <person name="Martin H S."/>
        </authorList>
    </citation>
    <scope>NUCLEOTIDE SEQUENCE</scope>
</reference>
<dbReference type="InterPro" id="IPR015866">
    <property type="entry name" value="Ser-tRNA-synth_1_N"/>
</dbReference>
<evidence type="ECO:0000313" key="10">
    <source>
        <dbReference type="EMBL" id="CAH0713598.1"/>
    </source>
</evidence>
<evidence type="ECO:0000256" key="3">
    <source>
        <dbReference type="ARBA" id="ARBA00022598"/>
    </source>
</evidence>
<feature type="domain" description="Aminoacyl-transfer RNA synthetases class-II family profile" evidence="9">
    <location>
        <begin position="167"/>
        <end position="392"/>
    </location>
</feature>
<dbReference type="Gene3D" id="3.30.930.10">
    <property type="entry name" value="Bira Bifunctional Protein, Domain 2"/>
    <property type="match status" value="1"/>
</dbReference>
<dbReference type="Gene3D" id="1.10.287.40">
    <property type="entry name" value="Serine-tRNA synthetase, tRNA binding domain"/>
    <property type="match status" value="1"/>
</dbReference>
<dbReference type="Pfam" id="PF02403">
    <property type="entry name" value="Seryl_tRNA_N"/>
    <property type="match status" value="1"/>
</dbReference>
<protein>
    <recommendedName>
        <fullName evidence="2">serine--tRNA ligase</fullName>
        <ecNumber evidence="2">6.1.1.11</ecNumber>
    </recommendedName>
    <alternativeName>
        <fullName evidence="7">Seryl-tRNA synthetase</fullName>
    </alternativeName>
</protein>
<evidence type="ECO:0000256" key="7">
    <source>
        <dbReference type="ARBA" id="ARBA00031113"/>
    </source>
</evidence>
<dbReference type="Proteomes" id="UP000838878">
    <property type="component" value="Chromosome 1"/>
</dbReference>
<dbReference type="PIRSF" id="PIRSF001529">
    <property type="entry name" value="Ser-tRNA-synth_IIa"/>
    <property type="match status" value="1"/>
</dbReference>
<evidence type="ECO:0000256" key="1">
    <source>
        <dbReference type="ARBA" id="ARBA00010728"/>
    </source>
</evidence>
<keyword evidence="6" id="KW-0030">Aminoacyl-tRNA synthetase</keyword>
<dbReference type="InterPro" id="IPR006195">
    <property type="entry name" value="aa-tRNA-synth_II"/>
</dbReference>
<evidence type="ECO:0000256" key="5">
    <source>
        <dbReference type="ARBA" id="ARBA00022840"/>
    </source>
</evidence>
<dbReference type="InterPro" id="IPR002314">
    <property type="entry name" value="aa-tRNA-synt_IIb"/>
</dbReference>
<keyword evidence="4" id="KW-0547">Nucleotide-binding</keyword>
<dbReference type="InterPro" id="IPR002317">
    <property type="entry name" value="Ser-tRNA-ligase_type_1"/>
</dbReference>
<dbReference type="InterPro" id="IPR010978">
    <property type="entry name" value="tRNA-bd_arm"/>
</dbReference>
<keyword evidence="5" id="KW-0067">ATP-binding</keyword>
<dbReference type="EC" id="6.1.1.11" evidence="2"/>
<evidence type="ECO:0000256" key="2">
    <source>
        <dbReference type="ARBA" id="ARBA00012840"/>
    </source>
</evidence>
<proteinExistence type="inferred from homology"/>
<dbReference type="PANTHER" id="PTHR11778">
    <property type="entry name" value="SERYL-TRNA SYNTHETASE"/>
    <property type="match status" value="1"/>
</dbReference>
<evidence type="ECO:0000259" key="9">
    <source>
        <dbReference type="PROSITE" id="PS50862"/>
    </source>
</evidence>
<organism evidence="10 11">
    <name type="scientific">Brenthis ino</name>
    <name type="common">lesser marbled fritillary</name>
    <dbReference type="NCBI Taxonomy" id="405034"/>
    <lineage>
        <taxon>Eukaryota</taxon>
        <taxon>Metazoa</taxon>
        <taxon>Ecdysozoa</taxon>
        <taxon>Arthropoda</taxon>
        <taxon>Hexapoda</taxon>
        <taxon>Insecta</taxon>
        <taxon>Pterygota</taxon>
        <taxon>Neoptera</taxon>
        <taxon>Endopterygota</taxon>
        <taxon>Lepidoptera</taxon>
        <taxon>Glossata</taxon>
        <taxon>Ditrysia</taxon>
        <taxon>Papilionoidea</taxon>
        <taxon>Nymphalidae</taxon>
        <taxon>Heliconiinae</taxon>
        <taxon>Argynnini</taxon>
        <taxon>Brenthis</taxon>
    </lineage>
</organism>
<keyword evidence="3" id="KW-0436">Ligase</keyword>
<accession>A0A8J9U473</accession>